<keyword evidence="3" id="KW-1003">Cell membrane</keyword>
<dbReference type="RefSeq" id="WP_106747685.1">
    <property type="nucleotide sequence ID" value="NZ_CP027668.1"/>
</dbReference>
<dbReference type="InterPro" id="IPR000515">
    <property type="entry name" value="MetI-like"/>
</dbReference>
<evidence type="ECO:0000313" key="9">
    <source>
        <dbReference type="EMBL" id="AVO44355.1"/>
    </source>
</evidence>
<evidence type="ECO:0000256" key="7">
    <source>
        <dbReference type="RuleBase" id="RU363032"/>
    </source>
</evidence>
<feature type="transmembrane region" description="Helical" evidence="7">
    <location>
        <begin position="249"/>
        <end position="275"/>
    </location>
</feature>
<reference evidence="9 10" key="1">
    <citation type="submission" date="2018-03" db="EMBL/GenBank/DDBJ databases">
        <title>Genome sequencing of Phreatobacter sp.</title>
        <authorList>
            <person name="Kim S.-J."/>
            <person name="Heo J."/>
            <person name="Kwon S.-W."/>
        </authorList>
    </citation>
    <scope>NUCLEOTIDE SEQUENCE [LARGE SCALE GENOMIC DNA]</scope>
    <source>
        <strain evidence="9 10">S-12</strain>
    </source>
</reference>
<dbReference type="EMBL" id="CP027668">
    <property type="protein sequence ID" value="AVO44355.1"/>
    <property type="molecule type" value="Genomic_DNA"/>
</dbReference>
<keyword evidence="10" id="KW-1185">Reference proteome</keyword>
<comment type="subcellular location">
    <subcellularLocation>
        <location evidence="1 7">Cell membrane</location>
        <topology evidence="1 7">Multi-pass membrane protein</topology>
    </subcellularLocation>
</comment>
<name>A0A2S0N898_9HYPH</name>
<gene>
    <name evidence="9" type="ORF">C6569_04365</name>
</gene>
<accession>A0A2S0N898</accession>
<evidence type="ECO:0000259" key="8">
    <source>
        <dbReference type="PROSITE" id="PS50928"/>
    </source>
</evidence>
<feature type="transmembrane region" description="Helical" evidence="7">
    <location>
        <begin position="15"/>
        <end position="33"/>
    </location>
</feature>
<dbReference type="InterPro" id="IPR035906">
    <property type="entry name" value="MetI-like_sf"/>
</dbReference>
<protein>
    <submittedName>
        <fullName evidence="9">ABC transporter permease</fullName>
    </submittedName>
</protein>
<evidence type="ECO:0000256" key="2">
    <source>
        <dbReference type="ARBA" id="ARBA00022448"/>
    </source>
</evidence>
<feature type="transmembrane region" description="Helical" evidence="7">
    <location>
        <begin position="108"/>
        <end position="131"/>
    </location>
</feature>
<dbReference type="Proteomes" id="UP000237889">
    <property type="component" value="Chromosome"/>
</dbReference>
<organism evidence="9 10">
    <name type="scientific">Phreatobacter cathodiphilus</name>
    <dbReference type="NCBI Taxonomy" id="1868589"/>
    <lineage>
        <taxon>Bacteria</taxon>
        <taxon>Pseudomonadati</taxon>
        <taxon>Pseudomonadota</taxon>
        <taxon>Alphaproteobacteria</taxon>
        <taxon>Hyphomicrobiales</taxon>
        <taxon>Phreatobacteraceae</taxon>
        <taxon>Phreatobacter</taxon>
    </lineage>
</organism>
<sequence>MSALARTAKTLRRTAVQAVPTIAGIIVLNFLFLNLMPGDAADAIAGRAGSATAETMEALRQSLGLDQSLLTRLFVYLGDLASFNLGRSATYNVPVSALIAERLPNTMLLMFTALTLALTFGIGFGWIMAVFASKWPDRLLTALVLLFYSAPAFWLGLMTIVMFSAWLGWLPSSGNTSLGRNLTGLAGLKDRIQHLILPATAMAINFVAIYARLTRAAMLDVLRQDFMRTAAAKGLHPLVLQFRHAMRNALIPVTTVAGMHLANLLGGAVVIETVFGWPGIGRLTLDAVLARDYNVLLGILLLSSVIVIVVNMLIEIIVSWLDPRIQAR</sequence>
<evidence type="ECO:0000256" key="3">
    <source>
        <dbReference type="ARBA" id="ARBA00022475"/>
    </source>
</evidence>
<proteinExistence type="inferred from homology"/>
<dbReference type="KEGG" id="phr:C6569_04365"/>
<keyword evidence="6 7" id="KW-0472">Membrane</keyword>
<comment type="similarity">
    <text evidence="7">Belongs to the binding-protein-dependent transport system permease family.</text>
</comment>
<evidence type="ECO:0000256" key="6">
    <source>
        <dbReference type="ARBA" id="ARBA00023136"/>
    </source>
</evidence>
<feature type="domain" description="ABC transmembrane type-1" evidence="8">
    <location>
        <begin position="103"/>
        <end position="318"/>
    </location>
</feature>
<feature type="transmembrane region" description="Helical" evidence="7">
    <location>
        <begin position="295"/>
        <end position="321"/>
    </location>
</feature>
<keyword evidence="2 7" id="KW-0813">Transport</keyword>
<dbReference type="Gene3D" id="1.10.3720.10">
    <property type="entry name" value="MetI-like"/>
    <property type="match status" value="1"/>
</dbReference>
<evidence type="ECO:0000256" key="5">
    <source>
        <dbReference type="ARBA" id="ARBA00022989"/>
    </source>
</evidence>
<keyword evidence="4 7" id="KW-0812">Transmembrane</keyword>
<dbReference type="AlphaFoldDB" id="A0A2S0N898"/>
<dbReference type="PANTHER" id="PTHR43163:SF9">
    <property type="entry name" value="ABC TRANSPORTER PERMEASE PROTEIN"/>
    <property type="match status" value="1"/>
</dbReference>
<evidence type="ECO:0000256" key="4">
    <source>
        <dbReference type="ARBA" id="ARBA00022692"/>
    </source>
</evidence>
<dbReference type="PANTHER" id="PTHR43163">
    <property type="entry name" value="DIPEPTIDE TRANSPORT SYSTEM PERMEASE PROTEIN DPPB-RELATED"/>
    <property type="match status" value="1"/>
</dbReference>
<dbReference type="CDD" id="cd06261">
    <property type="entry name" value="TM_PBP2"/>
    <property type="match status" value="1"/>
</dbReference>
<dbReference type="GO" id="GO:0055085">
    <property type="term" value="P:transmembrane transport"/>
    <property type="evidence" value="ECO:0007669"/>
    <property type="project" value="InterPro"/>
</dbReference>
<dbReference type="SUPFAM" id="SSF161098">
    <property type="entry name" value="MetI-like"/>
    <property type="match status" value="1"/>
</dbReference>
<dbReference type="Pfam" id="PF00528">
    <property type="entry name" value="BPD_transp_1"/>
    <property type="match status" value="1"/>
</dbReference>
<keyword evidence="5 7" id="KW-1133">Transmembrane helix</keyword>
<evidence type="ECO:0000313" key="10">
    <source>
        <dbReference type="Proteomes" id="UP000237889"/>
    </source>
</evidence>
<evidence type="ECO:0000256" key="1">
    <source>
        <dbReference type="ARBA" id="ARBA00004651"/>
    </source>
</evidence>
<dbReference type="OrthoDB" id="9805855at2"/>
<dbReference type="GO" id="GO:0005886">
    <property type="term" value="C:plasma membrane"/>
    <property type="evidence" value="ECO:0007669"/>
    <property type="project" value="UniProtKB-SubCell"/>
</dbReference>
<feature type="transmembrane region" description="Helical" evidence="7">
    <location>
        <begin position="143"/>
        <end position="169"/>
    </location>
</feature>
<dbReference type="PROSITE" id="PS50928">
    <property type="entry name" value="ABC_TM1"/>
    <property type="match status" value="1"/>
</dbReference>
<feature type="transmembrane region" description="Helical" evidence="7">
    <location>
        <begin position="195"/>
        <end position="213"/>
    </location>
</feature>